<dbReference type="EMBL" id="BQXS01011180">
    <property type="protein sequence ID" value="GKT36270.1"/>
    <property type="molecule type" value="Genomic_DNA"/>
</dbReference>
<dbReference type="Gene3D" id="1.25.10.10">
    <property type="entry name" value="Leucine-rich Repeat Variant"/>
    <property type="match status" value="2"/>
</dbReference>
<dbReference type="GO" id="GO:0000502">
    <property type="term" value="C:proteasome complex"/>
    <property type="evidence" value="ECO:0007669"/>
    <property type="project" value="UniProtKB-KW"/>
</dbReference>
<dbReference type="InterPro" id="IPR011989">
    <property type="entry name" value="ARM-like"/>
</dbReference>
<feature type="domain" description="RPN1 N-terminal" evidence="4">
    <location>
        <begin position="148"/>
        <end position="405"/>
    </location>
</feature>
<keyword evidence="1" id="KW-0677">Repeat</keyword>
<sequence>MVSDAIKKLFEEGADDDWYESLSKIMEECVTSEQTASSLPPPLRELSYHIPAMKQKFDQIEDSHKSKPILADLLAILQLTYEEMLPKSIRYKRGEDEEEELDSSKHKKDEEEEKADKNHGKDEEEEAAEEEEEDSEDSEEEEVLPDITVVKYLLHGSEKKLTMWGNEFLKHAGHRSGIAFNYLSSKDVQEVNSTIKFLTESGDISPSPALFDSETVDQLRHKVNSIVREAIEAHFKNQAEADALDLIILTKNYSLIQKYVDIDKENGNIDRIMAYLTQFGHYGTSAVSRRIISSIHGILRTPMPVDTIVLLMSHLFRLPTLYLPIFKHAEKLGQPGVLKQIAWTLARYCRFNRSLNNVIPSTYMKKYPDLFPIMENRRRSELFHYCCKELDLLAPKSVSSVYRYDLVEYEDPKPDALLDIADVYVNAFVNCGYCTDSLMCASEKRKEGEHLKKIGAWMKDGKKLRPLVATTASLGLIYLWNPDVGMNKLAPYLLYSGDDSLDIITGALLAAGVMNANVATPNNQQNITEPLLSLLIPEFRGNKKTHRVYCGLLSVGIGFVGTENSRAVRIAMKLVRKRIGKHIVADESLDDDGRLIGAEEEKEEKKEEDKKEEEGKKEEEDKKEEKEEKEEKDEEEDVYQDDKFHAVDWDKEFGNSPLPPSLLSPPIAPPSSHPGHPGHPLSVGPPISVDGEKEPPTPHMPQSGASSSATSEAGAPIGGHPGHPLSVGPPISVDGEKEPPTPHMPQSGASSSATSEAGAPIGGMSPVSSQHLNNLISPQQQPAPSGTSSSAQPLHPQLKPFFPPQMVHQVSRGHGPFGRQKGRDGRKETSVLSTFSYAALSTGLIACGCGDINIAREIIGTVRTFTANEFVASSTSILAAIGCGIIFCGYYKKICARDKYDVQHTNMMNFFNSMPRALGKKMGNVFMNMCLMFYYAGSSDILAAKSFLTTLIDVQEEGAEEERKFNEEKEEEEEEEEERKRKKALDDDDDQDDGKDKGEKNLADIQKMLGGQIDLSQLGIPGLGAVAPGGRPKKDSRKTKSEGDKKGSAGGSGGDGEGKKSKDPFPIGADYSPECVLGLALAMCGDPLSATMVRRLLERIAQYCSISAKRTVPFAIAMTSLSNPDPMVVDQLARYARDSDDKVCLNAIVSLGFVGCGSNNSRIAGIFRSLTEYVKNTSVEMLFALRIAHGLLYAGKGTVSINPFMYNGKVMNVNAIAAVSVVAISLSTHWGPFVYAIHHVLFNLLAIAIQPKFCVTVDAKGKPIKVQVRVGKPIDTVGQSTSSYRLTGFQTFDTPVLVNPGERVELSTDEFCCASSEIEDVCVVWPNTEERDDDLD</sequence>
<feature type="region of interest" description="Disordered" evidence="2">
    <location>
        <begin position="1021"/>
        <end position="1065"/>
    </location>
</feature>
<accession>A0ABQ5KUX8</accession>
<feature type="region of interest" description="Disordered" evidence="2">
    <location>
        <begin position="93"/>
        <end position="142"/>
    </location>
</feature>
<feature type="compositionally biased region" description="Polar residues" evidence="2">
    <location>
        <begin position="766"/>
        <end position="792"/>
    </location>
</feature>
<gene>
    <name evidence="6" type="ORF">ADUPG1_009267</name>
</gene>
<evidence type="ECO:0000259" key="4">
    <source>
        <dbReference type="Pfam" id="PF17781"/>
    </source>
</evidence>
<feature type="region of interest" description="Disordered" evidence="2">
    <location>
        <begin position="807"/>
        <end position="826"/>
    </location>
</feature>
<dbReference type="InterPro" id="IPR040892">
    <property type="entry name" value="RPN1_N"/>
</dbReference>
<dbReference type="PANTHER" id="PTHR10943">
    <property type="entry name" value="26S PROTEASOME NON-ATPASE REGULATORY SUBUNIT"/>
    <property type="match status" value="1"/>
</dbReference>
<feature type="compositionally biased region" description="Basic and acidic residues" evidence="2">
    <location>
        <begin position="102"/>
        <end position="122"/>
    </location>
</feature>
<dbReference type="PANTHER" id="PTHR10943:SF1">
    <property type="entry name" value="26S PROTEASOME NON-ATPASE REGULATORY SUBUNIT 2"/>
    <property type="match status" value="1"/>
</dbReference>
<feature type="compositionally biased region" description="Acidic residues" evidence="2">
    <location>
        <begin position="627"/>
        <end position="639"/>
    </location>
</feature>
<dbReference type="CDD" id="cd22541">
    <property type="entry name" value="SP5_N"/>
    <property type="match status" value="1"/>
</dbReference>
<feature type="compositionally biased region" description="Basic and acidic residues" evidence="2">
    <location>
        <begin position="1038"/>
        <end position="1047"/>
    </location>
</feature>
<feature type="compositionally biased region" description="Low complexity" evidence="2">
    <location>
        <begin position="703"/>
        <end position="715"/>
    </location>
</feature>
<evidence type="ECO:0000313" key="6">
    <source>
        <dbReference type="EMBL" id="GKT36270.1"/>
    </source>
</evidence>
<dbReference type="Pfam" id="PF17781">
    <property type="entry name" value="RPN1_RPN2_N"/>
    <property type="match status" value="2"/>
</dbReference>
<keyword evidence="3" id="KW-0472">Membrane</keyword>
<name>A0ABQ5KUX8_9EUKA</name>
<feature type="compositionally biased region" description="Low complexity" evidence="2">
    <location>
        <begin position="747"/>
        <end position="759"/>
    </location>
</feature>
<dbReference type="Proteomes" id="UP001057375">
    <property type="component" value="Unassembled WGS sequence"/>
</dbReference>
<feature type="compositionally biased region" description="Acidic residues" evidence="2">
    <location>
        <begin position="123"/>
        <end position="142"/>
    </location>
</feature>
<evidence type="ECO:0000256" key="2">
    <source>
        <dbReference type="SAM" id="MobiDB-lite"/>
    </source>
</evidence>
<dbReference type="InterPro" id="IPR041433">
    <property type="entry name" value="RPN1_C"/>
</dbReference>
<feature type="domain" description="RPN1 N-terminal" evidence="4">
    <location>
        <begin position="18"/>
        <end position="92"/>
    </location>
</feature>
<feature type="transmembrane region" description="Helical" evidence="3">
    <location>
        <begin position="870"/>
        <end position="891"/>
    </location>
</feature>
<feature type="compositionally biased region" description="Low complexity" evidence="2">
    <location>
        <begin position="673"/>
        <end position="686"/>
    </location>
</feature>
<evidence type="ECO:0000256" key="1">
    <source>
        <dbReference type="ARBA" id="ARBA00022737"/>
    </source>
</evidence>
<feature type="compositionally biased region" description="Pro residues" evidence="2">
    <location>
        <begin position="657"/>
        <end position="672"/>
    </location>
</feature>
<protein>
    <submittedName>
        <fullName evidence="6">26S proteasome regulatory complex, non-ATPase subcomplex, Rpn1 subunit like protein</fullName>
    </submittedName>
</protein>
<reference evidence="6" key="1">
    <citation type="submission" date="2022-03" db="EMBL/GenBank/DDBJ databases">
        <title>Draft genome sequence of Aduncisulcus paluster, a free-living microaerophilic Fornicata.</title>
        <authorList>
            <person name="Yuyama I."/>
            <person name="Kume K."/>
            <person name="Tamura T."/>
            <person name="Inagaki Y."/>
            <person name="Hashimoto T."/>
        </authorList>
    </citation>
    <scope>NUCLEOTIDE SEQUENCE</scope>
    <source>
        <strain evidence="6">NY0171</strain>
    </source>
</reference>
<evidence type="ECO:0000256" key="3">
    <source>
        <dbReference type="SAM" id="Phobius"/>
    </source>
</evidence>
<feature type="domain" description="26S proteasome non-ATPase regulatory subunit RPN1 C-terminal" evidence="5">
    <location>
        <begin position="1277"/>
        <end position="1328"/>
    </location>
</feature>
<keyword evidence="3" id="KW-0812">Transmembrane</keyword>
<feature type="compositionally biased region" description="Basic and acidic residues" evidence="2">
    <location>
        <begin position="594"/>
        <end position="626"/>
    </location>
</feature>
<proteinExistence type="predicted"/>
<feature type="region of interest" description="Disordered" evidence="2">
    <location>
        <begin position="958"/>
        <end position="998"/>
    </location>
</feature>
<feature type="region of interest" description="Disordered" evidence="2">
    <location>
        <begin position="594"/>
        <end position="802"/>
    </location>
</feature>
<feature type="compositionally biased region" description="Basic and acidic residues" evidence="2">
    <location>
        <begin position="640"/>
        <end position="653"/>
    </location>
</feature>
<feature type="compositionally biased region" description="Acidic residues" evidence="2">
    <location>
        <begin position="968"/>
        <end position="977"/>
    </location>
</feature>
<evidence type="ECO:0000259" key="5">
    <source>
        <dbReference type="Pfam" id="PF18051"/>
    </source>
</evidence>
<comment type="caution">
    <text evidence="6">The sequence shown here is derived from an EMBL/GenBank/DDBJ whole genome shotgun (WGS) entry which is preliminary data.</text>
</comment>
<keyword evidence="7" id="KW-1185">Reference proteome</keyword>
<evidence type="ECO:0000313" key="7">
    <source>
        <dbReference type="Proteomes" id="UP001057375"/>
    </source>
</evidence>
<organism evidence="6 7">
    <name type="scientific">Aduncisulcus paluster</name>
    <dbReference type="NCBI Taxonomy" id="2918883"/>
    <lineage>
        <taxon>Eukaryota</taxon>
        <taxon>Metamonada</taxon>
        <taxon>Carpediemonas-like organisms</taxon>
        <taxon>Aduncisulcus</taxon>
    </lineage>
</organism>
<keyword evidence="6" id="KW-0647">Proteasome</keyword>
<dbReference type="Pfam" id="PF18051">
    <property type="entry name" value="RPN1_C"/>
    <property type="match status" value="1"/>
</dbReference>
<keyword evidence="3" id="KW-1133">Transmembrane helix</keyword>